<dbReference type="PROSITE" id="PS50972">
    <property type="entry name" value="PTERIN_BINDING"/>
    <property type="match status" value="1"/>
</dbReference>
<dbReference type="GO" id="GO:0046656">
    <property type="term" value="P:folic acid biosynthetic process"/>
    <property type="evidence" value="ECO:0007669"/>
    <property type="project" value="UniProtKB-KW"/>
</dbReference>
<protein>
    <recommendedName>
        <fullName evidence="4">dihydropteroate synthase</fullName>
        <ecNumber evidence="4">2.5.1.15</ecNumber>
    </recommendedName>
</protein>
<evidence type="ECO:0000256" key="2">
    <source>
        <dbReference type="ARBA" id="ARBA00001946"/>
    </source>
</evidence>
<dbReference type="InterPro" id="IPR006390">
    <property type="entry name" value="DHP_synth_dom"/>
</dbReference>
<feature type="domain" description="Pterin-binding" evidence="9">
    <location>
        <begin position="15"/>
        <end position="267"/>
    </location>
</feature>
<dbReference type="PANTHER" id="PTHR20941:SF1">
    <property type="entry name" value="FOLIC ACID SYNTHESIS PROTEIN FOL1"/>
    <property type="match status" value="1"/>
</dbReference>
<evidence type="ECO:0000256" key="6">
    <source>
        <dbReference type="ARBA" id="ARBA00022723"/>
    </source>
</evidence>
<name>A0A6S6S0U6_9BACT</name>
<dbReference type="GO" id="GO:0046654">
    <property type="term" value="P:tetrahydrofolate biosynthetic process"/>
    <property type="evidence" value="ECO:0007669"/>
    <property type="project" value="TreeGrafter"/>
</dbReference>
<dbReference type="Gene3D" id="3.20.20.20">
    <property type="entry name" value="Dihydropteroate synthase-like"/>
    <property type="match status" value="1"/>
</dbReference>
<dbReference type="EMBL" id="CACVAQ010000043">
    <property type="protein sequence ID" value="CAA6799711.1"/>
    <property type="molecule type" value="Genomic_DNA"/>
</dbReference>
<reference evidence="10" key="1">
    <citation type="submission" date="2020-01" db="EMBL/GenBank/DDBJ databases">
        <authorList>
            <person name="Meier V. D."/>
            <person name="Meier V D."/>
        </authorList>
    </citation>
    <scope>NUCLEOTIDE SEQUENCE</scope>
    <source>
        <strain evidence="10">HLG_WM_MAG_10</strain>
    </source>
</reference>
<dbReference type="InterPro" id="IPR011005">
    <property type="entry name" value="Dihydropteroate_synth-like_sf"/>
</dbReference>
<evidence type="ECO:0000256" key="7">
    <source>
        <dbReference type="ARBA" id="ARBA00022842"/>
    </source>
</evidence>
<evidence type="ECO:0000259" key="9">
    <source>
        <dbReference type="PROSITE" id="PS50972"/>
    </source>
</evidence>
<dbReference type="GO" id="GO:0004156">
    <property type="term" value="F:dihydropteroate synthase activity"/>
    <property type="evidence" value="ECO:0007669"/>
    <property type="project" value="UniProtKB-EC"/>
</dbReference>
<evidence type="ECO:0000256" key="1">
    <source>
        <dbReference type="ARBA" id="ARBA00000012"/>
    </source>
</evidence>
<comment type="cofactor">
    <cofactor evidence="2">
        <name>Mg(2+)</name>
        <dbReference type="ChEBI" id="CHEBI:18420"/>
    </cofactor>
</comment>
<comment type="catalytic activity">
    <reaction evidence="1">
        <text>(7,8-dihydropterin-6-yl)methyl diphosphate + 4-aminobenzoate = 7,8-dihydropteroate + diphosphate</text>
        <dbReference type="Rhea" id="RHEA:19949"/>
        <dbReference type="ChEBI" id="CHEBI:17836"/>
        <dbReference type="ChEBI" id="CHEBI:17839"/>
        <dbReference type="ChEBI" id="CHEBI:33019"/>
        <dbReference type="ChEBI" id="CHEBI:72950"/>
        <dbReference type="EC" id="2.5.1.15"/>
    </reaction>
</comment>
<evidence type="ECO:0000313" key="10">
    <source>
        <dbReference type="EMBL" id="CAA6799711.1"/>
    </source>
</evidence>
<evidence type="ECO:0000256" key="4">
    <source>
        <dbReference type="ARBA" id="ARBA00012458"/>
    </source>
</evidence>
<organism evidence="10">
    <name type="scientific">uncultured Aureispira sp</name>
    <dbReference type="NCBI Taxonomy" id="1331704"/>
    <lineage>
        <taxon>Bacteria</taxon>
        <taxon>Pseudomonadati</taxon>
        <taxon>Bacteroidota</taxon>
        <taxon>Saprospiria</taxon>
        <taxon>Saprospirales</taxon>
        <taxon>Saprospiraceae</taxon>
        <taxon>Aureispira</taxon>
        <taxon>environmental samples</taxon>
    </lineage>
</organism>
<sequence>MTINCRGTLLDLSSPVVMGILNITPDSFYEGSRMKTEDQVRAQVEKMLEEGAQIIDIGGVSSRPGADFVSVDEELSRVVPIINLLTKCYPEALLSIDTYRAKVAKESIDAGIHLMNDISASSIDEGLLDVVAAGKVPYVLMHMKGTPQDMQQQASYDSVVVEVMDFFLKKIALLKSKGIQDIIIDPGFGFGKTIEHNYQLLNHLSVYKALEMPILAGISRKSMIWKVLKNTPQEALQGTTALHVIALQNGANLLRVHDVRPAVEAIQLMQVLADNK</sequence>
<evidence type="ECO:0000256" key="3">
    <source>
        <dbReference type="ARBA" id="ARBA00004763"/>
    </source>
</evidence>
<keyword evidence="6" id="KW-0479">Metal-binding</keyword>
<dbReference type="CDD" id="cd00739">
    <property type="entry name" value="DHPS"/>
    <property type="match status" value="1"/>
</dbReference>
<dbReference type="SUPFAM" id="SSF51717">
    <property type="entry name" value="Dihydropteroate synthetase-like"/>
    <property type="match status" value="1"/>
</dbReference>
<dbReference type="PROSITE" id="PS00793">
    <property type="entry name" value="DHPS_2"/>
    <property type="match status" value="1"/>
</dbReference>
<dbReference type="EC" id="2.5.1.15" evidence="4"/>
<keyword evidence="7" id="KW-0460">Magnesium</keyword>
<keyword evidence="5 10" id="KW-0808">Transferase</keyword>
<dbReference type="NCBIfam" id="TIGR01496">
    <property type="entry name" value="DHPS"/>
    <property type="match status" value="1"/>
</dbReference>
<evidence type="ECO:0000256" key="5">
    <source>
        <dbReference type="ARBA" id="ARBA00022679"/>
    </source>
</evidence>
<dbReference type="Pfam" id="PF00809">
    <property type="entry name" value="Pterin_bind"/>
    <property type="match status" value="1"/>
</dbReference>
<keyword evidence="8" id="KW-0289">Folate biosynthesis</keyword>
<dbReference type="InterPro" id="IPR000489">
    <property type="entry name" value="Pterin-binding_dom"/>
</dbReference>
<dbReference type="AlphaFoldDB" id="A0A6S6S0U6"/>
<dbReference type="GO" id="GO:0046872">
    <property type="term" value="F:metal ion binding"/>
    <property type="evidence" value="ECO:0007669"/>
    <property type="project" value="UniProtKB-KW"/>
</dbReference>
<evidence type="ECO:0000256" key="8">
    <source>
        <dbReference type="ARBA" id="ARBA00022909"/>
    </source>
</evidence>
<comment type="pathway">
    <text evidence="3">Cofactor biosynthesis; tetrahydrofolate biosynthesis; 7,8-dihydrofolate from 2-amino-4-hydroxy-6-hydroxymethyl-7,8-dihydropteridine diphosphate and 4-aminobenzoate: step 1/2.</text>
</comment>
<dbReference type="PANTHER" id="PTHR20941">
    <property type="entry name" value="FOLATE SYNTHESIS PROTEINS"/>
    <property type="match status" value="1"/>
</dbReference>
<dbReference type="InterPro" id="IPR045031">
    <property type="entry name" value="DHP_synth-like"/>
</dbReference>
<accession>A0A6S6S0U6</accession>
<gene>
    <name evidence="10" type="ORF">HELGO_WM29706</name>
</gene>
<dbReference type="GO" id="GO:0005829">
    <property type="term" value="C:cytosol"/>
    <property type="evidence" value="ECO:0007669"/>
    <property type="project" value="TreeGrafter"/>
</dbReference>
<proteinExistence type="predicted"/>